<dbReference type="PANTHER" id="PTHR43248:SF29">
    <property type="entry name" value="TRIPEPTIDYL AMINOPEPTIDASE"/>
    <property type="match status" value="1"/>
</dbReference>
<feature type="chain" id="PRO_5046949408" evidence="5">
    <location>
        <begin position="20"/>
        <end position="505"/>
    </location>
</feature>
<feature type="domain" description="Peptidase S33 tripeptidyl aminopeptidase-like C-terminal" evidence="7">
    <location>
        <begin position="377"/>
        <end position="473"/>
    </location>
</feature>
<feature type="compositionally biased region" description="Pro residues" evidence="4">
    <location>
        <begin position="489"/>
        <end position="499"/>
    </location>
</feature>
<feature type="compositionally biased region" description="Low complexity" evidence="4">
    <location>
        <begin position="475"/>
        <end position="488"/>
    </location>
</feature>
<keyword evidence="9" id="KW-1185">Reference proteome</keyword>
<reference evidence="9" key="1">
    <citation type="journal article" date="2019" name="Int. J. Syst. Evol. Microbiol.">
        <title>The Global Catalogue of Microorganisms (GCM) 10K type strain sequencing project: providing services to taxonomists for standard genome sequencing and annotation.</title>
        <authorList>
            <consortium name="The Broad Institute Genomics Platform"/>
            <consortium name="The Broad Institute Genome Sequencing Center for Infectious Disease"/>
            <person name="Wu L."/>
            <person name="Ma J."/>
        </authorList>
    </citation>
    <scope>NUCLEOTIDE SEQUENCE [LARGE SCALE GENOMIC DNA]</scope>
    <source>
        <strain evidence="9">TBRC 1826</strain>
    </source>
</reference>
<dbReference type="Proteomes" id="UP001595847">
    <property type="component" value="Unassembled WGS sequence"/>
</dbReference>
<dbReference type="RefSeq" id="WP_378538227.1">
    <property type="nucleotide sequence ID" value="NZ_JBHSBH010000015.1"/>
</dbReference>
<dbReference type="Gene3D" id="3.40.50.1820">
    <property type="entry name" value="alpha/beta hydrolase"/>
    <property type="match status" value="1"/>
</dbReference>
<evidence type="ECO:0000256" key="1">
    <source>
        <dbReference type="ARBA" id="ARBA00010088"/>
    </source>
</evidence>
<evidence type="ECO:0000256" key="3">
    <source>
        <dbReference type="ARBA" id="ARBA00022801"/>
    </source>
</evidence>
<keyword evidence="3 8" id="KW-0378">Hydrolase</keyword>
<evidence type="ECO:0000256" key="2">
    <source>
        <dbReference type="ARBA" id="ARBA00022729"/>
    </source>
</evidence>
<comment type="similarity">
    <text evidence="1">Belongs to the peptidase S33 family.</text>
</comment>
<dbReference type="Pfam" id="PF00561">
    <property type="entry name" value="Abhydrolase_1"/>
    <property type="match status" value="1"/>
</dbReference>
<gene>
    <name evidence="8" type="ORF">ACFOVU_26535</name>
</gene>
<evidence type="ECO:0000256" key="5">
    <source>
        <dbReference type="SAM" id="SignalP"/>
    </source>
</evidence>
<name>A0ABV8FYD6_9ACTN</name>
<organism evidence="8 9">
    <name type="scientific">Nocardiopsis sediminis</name>
    <dbReference type="NCBI Taxonomy" id="1778267"/>
    <lineage>
        <taxon>Bacteria</taxon>
        <taxon>Bacillati</taxon>
        <taxon>Actinomycetota</taxon>
        <taxon>Actinomycetes</taxon>
        <taxon>Streptosporangiales</taxon>
        <taxon>Nocardiopsidaceae</taxon>
        <taxon>Nocardiopsis</taxon>
    </lineage>
</organism>
<feature type="domain" description="AB hydrolase-1" evidence="6">
    <location>
        <begin position="77"/>
        <end position="250"/>
    </location>
</feature>
<proteinExistence type="inferred from homology"/>
<evidence type="ECO:0000259" key="7">
    <source>
        <dbReference type="Pfam" id="PF08386"/>
    </source>
</evidence>
<keyword evidence="2 5" id="KW-0732">Signal</keyword>
<evidence type="ECO:0000259" key="6">
    <source>
        <dbReference type="Pfam" id="PF00561"/>
    </source>
</evidence>
<comment type="caution">
    <text evidence="8">The sequence shown here is derived from an EMBL/GenBank/DDBJ whole genome shotgun (WGS) entry which is preliminary data.</text>
</comment>
<sequence length="505" mass="52819">MAGAGALLASAAVVPAAPAAAHEALDWQECTDLDPAEGGVLECATLRVPLDHEAGAGEGTADIALSRVPATGERRGTLLVNPGGPGSPGRAWAATTAAGLPEDLQASYDVVGFDPRGTGASTPAVACDPAYFDPVRPDTVPRSAAEEQDLVRRAAGYAASCGENTGALLDHMTTADSAADLEALRAALGVERIDYLGYSYGSYLGAVYATLHPGRVRHLVLDSIVHPGRPWYESNLEQTRAVDEAAGRFFDWTARHDDAYGLGATGDEVAGHYYATRDALRERPLSGTVGPTEFETAYLVATYAQAAWPDLARALADHVVKDDPEALLKVHEAFGEDGDSDGGFGAYLATQCTDAGWPRDWSTWHAEAERLHRDAPFVAWNNTWYNAPCATWPAPSGPWFEVDGSAVESALLIQATGDGPTPVEGAYAMRERFPAGRLLIEDGGGTHGVALGGNSCVDTAFADYLRDGTLPTERAAAGAADATCAAAPEPEPAPGPEPEPGAERR</sequence>
<dbReference type="InterPro" id="IPR051601">
    <property type="entry name" value="Serine_prot/Carboxylest_S33"/>
</dbReference>
<dbReference type="InterPro" id="IPR029058">
    <property type="entry name" value="AB_hydrolase_fold"/>
</dbReference>
<evidence type="ECO:0000313" key="8">
    <source>
        <dbReference type="EMBL" id="MFC3999498.1"/>
    </source>
</evidence>
<dbReference type="InterPro" id="IPR000073">
    <property type="entry name" value="AB_hydrolase_1"/>
</dbReference>
<dbReference type="EMBL" id="JBHSBH010000015">
    <property type="protein sequence ID" value="MFC3999498.1"/>
    <property type="molecule type" value="Genomic_DNA"/>
</dbReference>
<dbReference type="GO" id="GO:0016787">
    <property type="term" value="F:hydrolase activity"/>
    <property type="evidence" value="ECO:0007669"/>
    <property type="project" value="UniProtKB-KW"/>
</dbReference>
<dbReference type="Pfam" id="PF08386">
    <property type="entry name" value="Abhydrolase_4"/>
    <property type="match status" value="1"/>
</dbReference>
<protein>
    <submittedName>
        <fullName evidence="8">Alpha/beta hydrolase</fullName>
    </submittedName>
</protein>
<dbReference type="SUPFAM" id="SSF53474">
    <property type="entry name" value="alpha/beta-Hydrolases"/>
    <property type="match status" value="1"/>
</dbReference>
<feature type="region of interest" description="Disordered" evidence="4">
    <location>
        <begin position="475"/>
        <end position="505"/>
    </location>
</feature>
<evidence type="ECO:0000256" key="4">
    <source>
        <dbReference type="SAM" id="MobiDB-lite"/>
    </source>
</evidence>
<dbReference type="InterPro" id="IPR013595">
    <property type="entry name" value="Pept_S33_TAP-like_C"/>
</dbReference>
<dbReference type="PANTHER" id="PTHR43248">
    <property type="entry name" value="2-SUCCINYL-6-HYDROXY-2,4-CYCLOHEXADIENE-1-CARBOXYLATE SYNTHASE"/>
    <property type="match status" value="1"/>
</dbReference>
<accession>A0ABV8FYD6</accession>
<evidence type="ECO:0000313" key="9">
    <source>
        <dbReference type="Proteomes" id="UP001595847"/>
    </source>
</evidence>
<feature type="signal peptide" evidence="5">
    <location>
        <begin position="1"/>
        <end position="19"/>
    </location>
</feature>